<evidence type="ECO:0000313" key="1">
    <source>
        <dbReference type="EMBL" id="MBB5205946.1"/>
    </source>
</evidence>
<dbReference type="EMBL" id="JACHHO010000006">
    <property type="protein sequence ID" value="MBB5205946.1"/>
    <property type="molecule type" value="Genomic_DNA"/>
</dbReference>
<name>A0A840SAA8_9BURK</name>
<dbReference type="Proteomes" id="UP000554837">
    <property type="component" value="Unassembled WGS sequence"/>
</dbReference>
<accession>A0A840SAA8</accession>
<proteinExistence type="predicted"/>
<gene>
    <name evidence="1" type="ORF">HNQ51_003277</name>
</gene>
<reference evidence="1 2" key="1">
    <citation type="submission" date="2020-08" db="EMBL/GenBank/DDBJ databases">
        <title>Genomic Encyclopedia of Type Strains, Phase IV (KMG-IV): sequencing the most valuable type-strain genomes for metagenomic binning, comparative biology and taxonomic classification.</title>
        <authorList>
            <person name="Goeker M."/>
        </authorList>
    </citation>
    <scope>NUCLEOTIDE SEQUENCE [LARGE SCALE GENOMIC DNA]</scope>
    <source>
        <strain evidence="1 2">DSM 23958</strain>
    </source>
</reference>
<evidence type="ECO:0000313" key="2">
    <source>
        <dbReference type="Proteomes" id="UP000554837"/>
    </source>
</evidence>
<dbReference type="RefSeq" id="WP_138856183.1">
    <property type="nucleotide sequence ID" value="NZ_CP040709.1"/>
</dbReference>
<organism evidence="1 2">
    <name type="scientific">Inhella inkyongensis</name>
    <dbReference type="NCBI Taxonomy" id="392593"/>
    <lineage>
        <taxon>Bacteria</taxon>
        <taxon>Pseudomonadati</taxon>
        <taxon>Pseudomonadota</taxon>
        <taxon>Betaproteobacteria</taxon>
        <taxon>Burkholderiales</taxon>
        <taxon>Sphaerotilaceae</taxon>
        <taxon>Inhella</taxon>
    </lineage>
</organism>
<comment type="caution">
    <text evidence="1">The sequence shown here is derived from an EMBL/GenBank/DDBJ whole genome shotgun (WGS) entry which is preliminary data.</text>
</comment>
<keyword evidence="2" id="KW-1185">Reference proteome</keyword>
<dbReference type="AlphaFoldDB" id="A0A840SAA8"/>
<sequence length="130" mass="13629">MIAPRSPSFPAATAKIAADPLISELEAALAGVHQALLERDTLALELHSGAVQQRMLHLQTLARQGQLNASARQRLGQASALLAAQRVSLSRASSALDRALDTLMPAEPIGLYGQAGKPLKRRSSGDSISA</sequence>
<protein>
    <recommendedName>
        <fullName evidence="3">Flagellar protein FlgN</fullName>
    </recommendedName>
</protein>
<evidence type="ECO:0008006" key="3">
    <source>
        <dbReference type="Google" id="ProtNLM"/>
    </source>
</evidence>